<dbReference type="AlphaFoldDB" id="A0AAW1N1K8"/>
<dbReference type="EMBL" id="JASPKY010000019">
    <property type="protein sequence ID" value="KAK9752548.1"/>
    <property type="molecule type" value="Genomic_DNA"/>
</dbReference>
<dbReference type="InterPro" id="IPR002402">
    <property type="entry name" value="Cyt_P450_E_grp-II"/>
</dbReference>
<dbReference type="CDD" id="cd11056">
    <property type="entry name" value="CYP6-like"/>
    <property type="match status" value="1"/>
</dbReference>
<evidence type="ECO:0000256" key="14">
    <source>
        <dbReference type="RuleBase" id="RU000461"/>
    </source>
</evidence>
<keyword evidence="15" id="KW-0732">Signal</keyword>
<dbReference type="PROSITE" id="PS00086">
    <property type="entry name" value="CYTOCHROME_P450"/>
    <property type="match status" value="1"/>
</dbReference>
<evidence type="ECO:0000256" key="2">
    <source>
        <dbReference type="ARBA" id="ARBA00004174"/>
    </source>
</evidence>
<evidence type="ECO:0000256" key="13">
    <source>
        <dbReference type="PIRSR" id="PIRSR602402-1"/>
    </source>
</evidence>
<protein>
    <submittedName>
        <fullName evidence="16">Cytochrome P450</fullName>
    </submittedName>
</protein>
<feature type="chain" id="PRO_5043945999" evidence="15">
    <location>
        <begin position="21"/>
        <end position="550"/>
    </location>
</feature>
<evidence type="ECO:0000256" key="9">
    <source>
        <dbReference type="ARBA" id="ARBA00023002"/>
    </source>
</evidence>
<evidence type="ECO:0000313" key="17">
    <source>
        <dbReference type="Proteomes" id="UP001458880"/>
    </source>
</evidence>
<comment type="caution">
    <text evidence="16">The sequence shown here is derived from an EMBL/GenBank/DDBJ whole genome shotgun (WGS) entry which is preliminary data.</text>
</comment>
<evidence type="ECO:0000256" key="7">
    <source>
        <dbReference type="ARBA" id="ARBA00022824"/>
    </source>
</evidence>
<evidence type="ECO:0000256" key="3">
    <source>
        <dbReference type="ARBA" id="ARBA00004406"/>
    </source>
</evidence>
<dbReference type="PRINTS" id="PR00464">
    <property type="entry name" value="EP450II"/>
</dbReference>
<dbReference type="GO" id="GO:0005506">
    <property type="term" value="F:iron ion binding"/>
    <property type="evidence" value="ECO:0007669"/>
    <property type="project" value="InterPro"/>
</dbReference>
<keyword evidence="7" id="KW-0256">Endoplasmic reticulum</keyword>
<keyword evidence="17" id="KW-1185">Reference proteome</keyword>
<evidence type="ECO:0000256" key="6">
    <source>
        <dbReference type="ARBA" id="ARBA00022723"/>
    </source>
</evidence>
<keyword evidence="5 13" id="KW-0349">Heme</keyword>
<evidence type="ECO:0000256" key="1">
    <source>
        <dbReference type="ARBA" id="ARBA00001971"/>
    </source>
</evidence>
<dbReference type="Proteomes" id="UP001458880">
    <property type="component" value="Unassembled WGS sequence"/>
</dbReference>
<evidence type="ECO:0000256" key="10">
    <source>
        <dbReference type="ARBA" id="ARBA00023004"/>
    </source>
</evidence>
<sequence>MILWILLALAAFSLWKLSRHYSYWRDQGIKQARQVYLLGDNAFVFFGRESFFDLLKRLYDQFPNERYFGVYQGTLPVLTIKDPEIIKQVTVKEFDHFLNHRSFVPDGIDPLWSKNLFALRDIEWREMRSRLSPSFTSSKMKIIFSLMTECAEGYYMNYFLKHEEPINIELKDTTTRYANDVIASVAFGVKCDSINEKNNEFYLMGNRTTTFPFWRCIKVLLYSIVPGFCKVMKLKFFPEDIYDFFMKLIKDTIETREKHGIVRPDMINLLLEARKGKKIDDLSHEIVDTGFATAHESAIHTTTSNHTHELTDLDIAAQAIGFFFAGFDSVSTLMCFMAYELVVNPDVQKRLQEEIDEILTETKGQLTYEALMQMKYMDMIVCETLRKWPPSIITDRVCSKPFTIDPVNTDEKPVHLKPGDAIFLPIVGIHRDAKYYPNPDSFDPERFSIHRALNLAKYYPNPDSFDPERFSDENKGSIKPYTYMPFGLGPRNCLGSRFAILETKTFFFYMLSKFNFVAIDKTQIPVKISTKSFNMVGENGMWIGLESRSK</sequence>
<dbReference type="InterPro" id="IPR001128">
    <property type="entry name" value="Cyt_P450"/>
</dbReference>
<evidence type="ECO:0000256" key="5">
    <source>
        <dbReference type="ARBA" id="ARBA00022617"/>
    </source>
</evidence>
<dbReference type="PANTHER" id="PTHR24292">
    <property type="entry name" value="CYTOCHROME P450"/>
    <property type="match status" value="1"/>
</dbReference>
<feature type="signal peptide" evidence="15">
    <location>
        <begin position="1"/>
        <end position="20"/>
    </location>
</feature>
<evidence type="ECO:0000256" key="8">
    <source>
        <dbReference type="ARBA" id="ARBA00022848"/>
    </source>
</evidence>
<dbReference type="Pfam" id="PF00067">
    <property type="entry name" value="p450"/>
    <property type="match status" value="2"/>
</dbReference>
<comment type="cofactor">
    <cofactor evidence="1 13">
        <name>heme</name>
        <dbReference type="ChEBI" id="CHEBI:30413"/>
    </cofactor>
</comment>
<reference evidence="16 17" key="1">
    <citation type="journal article" date="2024" name="BMC Genomics">
        <title>De novo assembly and annotation of Popillia japonica's genome with initial clues to its potential as an invasive pest.</title>
        <authorList>
            <person name="Cucini C."/>
            <person name="Boschi S."/>
            <person name="Funari R."/>
            <person name="Cardaioli E."/>
            <person name="Iannotti N."/>
            <person name="Marturano G."/>
            <person name="Paoli F."/>
            <person name="Bruttini M."/>
            <person name="Carapelli A."/>
            <person name="Frati F."/>
            <person name="Nardi F."/>
        </authorList>
    </citation>
    <scope>NUCLEOTIDE SEQUENCE [LARGE SCALE GENOMIC DNA]</scope>
    <source>
        <strain evidence="16">DMR45628</strain>
    </source>
</reference>
<dbReference type="Gene3D" id="1.10.630.10">
    <property type="entry name" value="Cytochrome P450"/>
    <property type="match status" value="2"/>
</dbReference>
<dbReference type="InterPro" id="IPR036396">
    <property type="entry name" value="Cyt_P450_sf"/>
</dbReference>
<keyword evidence="8" id="KW-0492">Microsome</keyword>
<dbReference type="PRINTS" id="PR00385">
    <property type="entry name" value="P450"/>
</dbReference>
<name>A0AAW1N1K8_POPJA</name>
<dbReference type="InterPro" id="IPR050476">
    <property type="entry name" value="Insect_CytP450_Detox"/>
</dbReference>
<gene>
    <name evidence="16" type="ORF">QE152_g4099</name>
</gene>
<comment type="subcellular location">
    <subcellularLocation>
        <location evidence="3">Endoplasmic reticulum membrane</location>
        <topology evidence="3">Peripheral membrane protein</topology>
    </subcellularLocation>
    <subcellularLocation>
        <location evidence="2">Microsome membrane</location>
        <topology evidence="2">Peripheral membrane protein</topology>
    </subcellularLocation>
</comment>
<dbReference type="FunFam" id="1.10.630.10:FF:000042">
    <property type="entry name" value="Cytochrome P450"/>
    <property type="match status" value="1"/>
</dbReference>
<dbReference type="GO" id="GO:0016705">
    <property type="term" value="F:oxidoreductase activity, acting on paired donors, with incorporation or reduction of molecular oxygen"/>
    <property type="evidence" value="ECO:0007669"/>
    <property type="project" value="InterPro"/>
</dbReference>
<evidence type="ECO:0000313" key="16">
    <source>
        <dbReference type="EMBL" id="KAK9752548.1"/>
    </source>
</evidence>
<dbReference type="SUPFAM" id="SSF48264">
    <property type="entry name" value="Cytochrome P450"/>
    <property type="match status" value="2"/>
</dbReference>
<organism evidence="16 17">
    <name type="scientific">Popillia japonica</name>
    <name type="common">Japanese beetle</name>
    <dbReference type="NCBI Taxonomy" id="7064"/>
    <lineage>
        <taxon>Eukaryota</taxon>
        <taxon>Metazoa</taxon>
        <taxon>Ecdysozoa</taxon>
        <taxon>Arthropoda</taxon>
        <taxon>Hexapoda</taxon>
        <taxon>Insecta</taxon>
        <taxon>Pterygota</taxon>
        <taxon>Neoptera</taxon>
        <taxon>Endopterygota</taxon>
        <taxon>Coleoptera</taxon>
        <taxon>Polyphaga</taxon>
        <taxon>Scarabaeiformia</taxon>
        <taxon>Scarabaeidae</taxon>
        <taxon>Rutelinae</taxon>
        <taxon>Popillia</taxon>
    </lineage>
</organism>
<proteinExistence type="inferred from homology"/>
<comment type="similarity">
    <text evidence="4 14">Belongs to the cytochrome P450 family.</text>
</comment>
<accession>A0AAW1N1K8</accession>
<dbReference type="PANTHER" id="PTHR24292:SF54">
    <property type="entry name" value="CYP9F3-RELATED"/>
    <property type="match status" value="1"/>
</dbReference>
<evidence type="ECO:0000256" key="12">
    <source>
        <dbReference type="ARBA" id="ARBA00023136"/>
    </source>
</evidence>
<dbReference type="GO" id="GO:0020037">
    <property type="term" value="F:heme binding"/>
    <property type="evidence" value="ECO:0007669"/>
    <property type="project" value="InterPro"/>
</dbReference>
<keyword evidence="11 14" id="KW-0503">Monooxygenase</keyword>
<dbReference type="InterPro" id="IPR017972">
    <property type="entry name" value="Cyt_P450_CS"/>
</dbReference>
<dbReference type="GO" id="GO:0005789">
    <property type="term" value="C:endoplasmic reticulum membrane"/>
    <property type="evidence" value="ECO:0007669"/>
    <property type="project" value="UniProtKB-SubCell"/>
</dbReference>
<keyword evidence="6 13" id="KW-0479">Metal-binding</keyword>
<evidence type="ECO:0000256" key="11">
    <source>
        <dbReference type="ARBA" id="ARBA00023033"/>
    </source>
</evidence>
<keyword evidence="9 14" id="KW-0560">Oxidoreductase</keyword>
<keyword evidence="12" id="KW-0472">Membrane</keyword>
<keyword evidence="10 13" id="KW-0408">Iron</keyword>
<dbReference type="GO" id="GO:0004497">
    <property type="term" value="F:monooxygenase activity"/>
    <property type="evidence" value="ECO:0007669"/>
    <property type="project" value="UniProtKB-KW"/>
</dbReference>
<feature type="binding site" description="axial binding residue" evidence="13">
    <location>
        <position position="493"/>
    </location>
    <ligand>
        <name>heme</name>
        <dbReference type="ChEBI" id="CHEBI:30413"/>
    </ligand>
    <ligandPart>
        <name>Fe</name>
        <dbReference type="ChEBI" id="CHEBI:18248"/>
    </ligandPart>
</feature>
<evidence type="ECO:0000256" key="4">
    <source>
        <dbReference type="ARBA" id="ARBA00010617"/>
    </source>
</evidence>
<evidence type="ECO:0000256" key="15">
    <source>
        <dbReference type="SAM" id="SignalP"/>
    </source>
</evidence>